<dbReference type="GO" id="GO:0005634">
    <property type="term" value="C:nucleus"/>
    <property type="evidence" value="ECO:0007669"/>
    <property type="project" value="UniProtKB-ARBA"/>
</dbReference>
<feature type="region of interest" description="Disordered" evidence="2">
    <location>
        <begin position="133"/>
        <end position="156"/>
    </location>
</feature>
<reference evidence="4" key="2">
    <citation type="journal article" date="2019" name="IMA Fungus">
        <title>Genome sequencing and comparison of five Tilletia species to identify candidate genes for the detection of regulated species infecting wheat.</title>
        <authorList>
            <person name="Nguyen H.D.T."/>
            <person name="Sultana T."/>
            <person name="Kesanakurti P."/>
            <person name="Hambleton S."/>
        </authorList>
    </citation>
    <scope>NUCLEOTIDE SEQUENCE</scope>
    <source>
        <strain evidence="4">DAOMC 238032</strain>
    </source>
</reference>
<evidence type="ECO:0000256" key="2">
    <source>
        <dbReference type="SAM" id="MobiDB-lite"/>
    </source>
</evidence>
<accession>A0A8T8SDH2</accession>
<sequence length="485" mass="54507">MALAPLENKVKISYHRGRDNVVADALSRAPIPDQSHADKEATLSFTAREYQRLPEIDMAAAADKIIRSISVLRFGAEELGLWAAAYAADPHWRRIWRRSETRGTAVAALPADIEDEELGEVEDRGVEVIADNDKPSTAVDLEGADPPARPTAPPRRELRPRRILAVHRAEENSIFFIKDGLLYVQTDETVRLCVPKARLDLLIHEYHRSIRAAHPSAERTHGMMKDHIFAHGLAQHIATHVRTCYECQANKVPRHKPYGELQPIVTQNEVFHTLGMDFITGVPKTELGHDSILNVVCKYSRYAFFIPGCTTDTAEQVATRFLNHVYPVSGVPKAIISDRDTRFTSAFWSRLLASLDIKMAMSTAFHPQTDGLVERINGQLETMLRHYVAIDQHDWDSKLPSLAMAYNSQRSTSTTFSPYRLVFNREPSVFPLRDLVEATDTTSAKVNDIFAVHADAQAAMDIARERQRSAYNSRHQPQEFAVGDA</sequence>
<dbReference type="PANTHER" id="PTHR37984:SF15">
    <property type="entry name" value="INTEGRASE CATALYTIC DOMAIN-CONTAINING PROTEIN"/>
    <property type="match status" value="1"/>
</dbReference>
<gene>
    <name evidence="4" type="ORF">A4X03_0g9049</name>
</gene>
<dbReference type="Proteomes" id="UP000077671">
    <property type="component" value="Unassembled WGS sequence"/>
</dbReference>
<feature type="domain" description="Integrase catalytic" evidence="3">
    <location>
        <begin position="259"/>
        <end position="426"/>
    </location>
</feature>
<dbReference type="Pfam" id="PF17921">
    <property type="entry name" value="Integrase_H2C2"/>
    <property type="match status" value="1"/>
</dbReference>
<dbReference type="InterPro" id="IPR050951">
    <property type="entry name" value="Retrovirus_Pol_polyprotein"/>
</dbReference>
<evidence type="ECO:0000256" key="1">
    <source>
        <dbReference type="ARBA" id="ARBA00022884"/>
    </source>
</evidence>
<dbReference type="InterPro" id="IPR041588">
    <property type="entry name" value="Integrase_H2C2"/>
</dbReference>
<dbReference type="EMBL" id="LWDD02003230">
    <property type="protein sequence ID" value="KAE8237733.1"/>
    <property type="molecule type" value="Genomic_DNA"/>
</dbReference>
<feature type="non-terminal residue" evidence="4">
    <location>
        <position position="485"/>
    </location>
</feature>
<dbReference type="PROSITE" id="PS50994">
    <property type="entry name" value="INTEGRASE"/>
    <property type="match status" value="1"/>
</dbReference>
<evidence type="ECO:0000313" key="5">
    <source>
        <dbReference type="Proteomes" id="UP000077671"/>
    </source>
</evidence>
<dbReference type="Gene3D" id="3.30.420.10">
    <property type="entry name" value="Ribonuclease H-like superfamily/Ribonuclease H"/>
    <property type="match status" value="1"/>
</dbReference>
<dbReference type="Gene3D" id="1.10.340.70">
    <property type="match status" value="1"/>
</dbReference>
<dbReference type="PANTHER" id="PTHR37984">
    <property type="entry name" value="PROTEIN CBG26694"/>
    <property type="match status" value="1"/>
</dbReference>
<dbReference type="InterPro" id="IPR001584">
    <property type="entry name" value="Integrase_cat-core"/>
</dbReference>
<dbReference type="InterPro" id="IPR012337">
    <property type="entry name" value="RNaseH-like_sf"/>
</dbReference>
<dbReference type="SUPFAM" id="SSF53098">
    <property type="entry name" value="Ribonuclease H-like"/>
    <property type="match status" value="1"/>
</dbReference>
<name>A0A8T8SDH2_9BASI</name>
<dbReference type="AlphaFoldDB" id="A0A8T8SDH2"/>
<dbReference type="GO" id="GO:0003723">
    <property type="term" value="F:RNA binding"/>
    <property type="evidence" value="ECO:0007669"/>
    <property type="project" value="UniProtKB-KW"/>
</dbReference>
<proteinExistence type="predicted"/>
<dbReference type="GO" id="GO:0015074">
    <property type="term" value="P:DNA integration"/>
    <property type="evidence" value="ECO:0007669"/>
    <property type="project" value="InterPro"/>
</dbReference>
<evidence type="ECO:0000259" key="3">
    <source>
        <dbReference type="PROSITE" id="PS50994"/>
    </source>
</evidence>
<comment type="caution">
    <text evidence="4">The sequence shown here is derived from an EMBL/GenBank/DDBJ whole genome shotgun (WGS) entry which is preliminary data.</text>
</comment>
<reference evidence="4" key="1">
    <citation type="submission" date="2016-04" db="EMBL/GenBank/DDBJ databases">
        <authorList>
            <person name="Nguyen H.D."/>
            <person name="Kesanakurti P."/>
            <person name="Cullis J."/>
            <person name="Levesque C.A."/>
            <person name="Hambleton S."/>
        </authorList>
    </citation>
    <scope>NUCLEOTIDE SEQUENCE</scope>
    <source>
        <strain evidence="4">DAOMC 238032</strain>
    </source>
</reference>
<protein>
    <recommendedName>
        <fullName evidence="3">Integrase catalytic domain-containing protein</fullName>
    </recommendedName>
</protein>
<evidence type="ECO:0000313" key="4">
    <source>
        <dbReference type="EMBL" id="KAE8237733.1"/>
    </source>
</evidence>
<dbReference type="InterPro" id="IPR036397">
    <property type="entry name" value="RNaseH_sf"/>
</dbReference>
<organism evidence="4 5">
    <name type="scientific">Tilletia caries</name>
    <name type="common">wheat bunt fungus</name>
    <dbReference type="NCBI Taxonomy" id="13290"/>
    <lineage>
        <taxon>Eukaryota</taxon>
        <taxon>Fungi</taxon>
        <taxon>Dikarya</taxon>
        <taxon>Basidiomycota</taxon>
        <taxon>Ustilaginomycotina</taxon>
        <taxon>Exobasidiomycetes</taxon>
        <taxon>Tilletiales</taxon>
        <taxon>Tilletiaceae</taxon>
        <taxon>Tilletia</taxon>
    </lineage>
</organism>
<keyword evidence="1" id="KW-0694">RNA-binding</keyword>